<comment type="caution">
    <text evidence="2">The sequence shown here is derived from an EMBL/GenBank/DDBJ whole genome shotgun (WGS) entry which is preliminary data.</text>
</comment>
<dbReference type="EMBL" id="JAINUG010000095">
    <property type="protein sequence ID" value="KAJ8397813.1"/>
    <property type="molecule type" value="Genomic_DNA"/>
</dbReference>
<reference evidence="2" key="1">
    <citation type="journal article" date="2023" name="Science">
        <title>Genome structures resolve the early diversification of teleost fishes.</title>
        <authorList>
            <person name="Parey E."/>
            <person name="Louis A."/>
            <person name="Montfort J."/>
            <person name="Bouchez O."/>
            <person name="Roques C."/>
            <person name="Iampietro C."/>
            <person name="Lluch J."/>
            <person name="Castinel A."/>
            <person name="Donnadieu C."/>
            <person name="Desvignes T."/>
            <person name="Floi Bucao C."/>
            <person name="Jouanno E."/>
            <person name="Wen M."/>
            <person name="Mejri S."/>
            <person name="Dirks R."/>
            <person name="Jansen H."/>
            <person name="Henkel C."/>
            <person name="Chen W.J."/>
            <person name="Zahm M."/>
            <person name="Cabau C."/>
            <person name="Klopp C."/>
            <person name="Thompson A.W."/>
            <person name="Robinson-Rechavi M."/>
            <person name="Braasch I."/>
            <person name="Lecointre G."/>
            <person name="Bobe J."/>
            <person name="Postlethwait J.H."/>
            <person name="Berthelot C."/>
            <person name="Roest Crollius H."/>
            <person name="Guiguen Y."/>
        </authorList>
    </citation>
    <scope>NUCLEOTIDE SEQUENCE</scope>
    <source>
        <strain evidence="2">NC1722</strain>
    </source>
</reference>
<evidence type="ECO:0000256" key="1">
    <source>
        <dbReference type="SAM" id="MobiDB-lite"/>
    </source>
</evidence>
<sequence>MHSHVRGVTQASRDRNSGWLWAVDTSTYVTNGGIRFQGGCAFKAPSIAWCHGDYCTSSMPSINVSLPTERGQTPAGVASGSVEHPDMLHQLG</sequence>
<proteinExistence type="predicted"/>
<dbReference type="Proteomes" id="UP001221898">
    <property type="component" value="Unassembled WGS sequence"/>
</dbReference>
<keyword evidence="3" id="KW-1185">Reference proteome</keyword>
<name>A0AAD7WI95_9TELE</name>
<evidence type="ECO:0000313" key="3">
    <source>
        <dbReference type="Proteomes" id="UP001221898"/>
    </source>
</evidence>
<feature type="region of interest" description="Disordered" evidence="1">
    <location>
        <begin position="66"/>
        <end position="92"/>
    </location>
</feature>
<organism evidence="2 3">
    <name type="scientific">Aldrovandia affinis</name>
    <dbReference type="NCBI Taxonomy" id="143900"/>
    <lineage>
        <taxon>Eukaryota</taxon>
        <taxon>Metazoa</taxon>
        <taxon>Chordata</taxon>
        <taxon>Craniata</taxon>
        <taxon>Vertebrata</taxon>
        <taxon>Euteleostomi</taxon>
        <taxon>Actinopterygii</taxon>
        <taxon>Neopterygii</taxon>
        <taxon>Teleostei</taxon>
        <taxon>Notacanthiformes</taxon>
        <taxon>Halosauridae</taxon>
        <taxon>Aldrovandia</taxon>
    </lineage>
</organism>
<evidence type="ECO:0000313" key="2">
    <source>
        <dbReference type="EMBL" id="KAJ8397813.1"/>
    </source>
</evidence>
<accession>A0AAD7WI95</accession>
<gene>
    <name evidence="2" type="ORF">AAFF_G00435020</name>
</gene>
<feature type="compositionally biased region" description="Basic and acidic residues" evidence="1">
    <location>
        <begin position="83"/>
        <end position="92"/>
    </location>
</feature>
<dbReference type="AlphaFoldDB" id="A0AAD7WI95"/>
<protein>
    <submittedName>
        <fullName evidence="2">Uncharacterized protein</fullName>
    </submittedName>
</protein>